<dbReference type="RefSeq" id="WP_024623821.1">
    <property type="nucleotide sequence ID" value="NZ_AYGX02000135.1"/>
</dbReference>
<accession>A0A0R2NKZ4</accession>
<name>A0A0R2NKZ4_9LACO</name>
<comment type="caution">
    <text evidence="1">The sequence shown here is derived from an EMBL/GenBank/DDBJ whole genome shotgun (WGS) entry which is preliminary data.</text>
</comment>
<proteinExistence type="predicted"/>
<evidence type="ECO:0000313" key="1">
    <source>
        <dbReference type="EMBL" id="KRO26405.1"/>
    </source>
</evidence>
<reference evidence="1 2" key="1">
    <citation type="journal article" date="2015" name="Genome Announc.">
        <title>Expanding the biotechnology potential of lactobacilli through comparative genomics of 213 strains and associated genera.</title>
        <authorList>
            <person name="Sun Z."/>
            <person name="Harris H.M."/>
            <person name="McCann A."/>
            <person name="Guo C."/>
            <person name="Argimon S."/>
            <person name="Zhang W."/>
            <person name="Yang X."/>
            <person name="Jeffery I.B."/>
            <person name="Cooney J.C."/>
            <person name="Kagawa T.F."/>
            <person name="Liu W."/>
            <person name="Song Y."/>
            <person name="Salvetti E."/>
            <person name="Wrobel A."/>
            <person name="Rasinkangas P."/>
            <person name="Parkhill J."/>
            <person name="Rea M.C."/>
            <person name="O'Sullivan O."/>
            <person name="Ritari J."/>
            <person name="Douillard F.P."/>
            <person name="Paul Ross R."/>
            <person name="Yang R."/>
            <person name="Briner A.E."/>
            <person name="Felis G.E."/>
            <person name="de Vos W.M."/>
            <person name="Barrangou R."/>
            <person name="Klaenhammer T.R."/>
            <person name="Caufield P.W."/>
            <person name="Cui Y."/>
            <person name="Zhang H."/>
            <person name="O'Toole P.W."/>
        </authorList>
    </citation>
    <scope>NUCLEOTIDE SEQUENCE [LARGE SCALE GENOMIC DNA]</scope>
    <source>
        <strain evidence="1 2">DSM 21115</strain>
    </source>
</reference>
<organism evidence="1 2">
    <name type="scientific">Lactiplantibacillus fabifermentans DSM 21115</name>
    <dbReference type="NCBI Taxonomy" id="1413187"/>
    <lineage>
        <taxon>Bacteria</taxon>
        <taxon>Bacillati</taxon>
        <taxon>Bacillota</taxon>
        <taxon>Bacilli</taxon>
        <taxon>Lactobacillales</taxon>
        <taxon>Lactobacillaceae</taxon>
        <taxon>Lactiplantibacillus</taxon>
    </lineage>
</organism>
<dbReference type="EMBL" id="AYGX02000135">
    <property type="protein sequence ID" value="KRO26405.1"/>
    <property type="molecule type" value="Genomic_DNA"/>
</dbReference>
<evidence type="ECO:0000313" key="2">
    <source>
        <dbReference type="Proteomes" id="UP000050920"/>
    </source>
</evidence>
<gene>
    <name evidence="1" type="ORF">DY78_GL001008</name>
</gene>
<keyword evidence="2" id="KW-1185">Reference proteome</keyword>
<sequence>MKLVVGPFHRSTTPSMLTAMQRVDICLDLIGQTGPAGLTASTATLGLNLTYLLGNNVIVTNDAQTITIIIDEQSRPLTLTGCLIQDTLHNALYPQQPHYLLAINRQLITSGDELIALIDTQLA</sequence>
<dbReference type="Proteomes" id="UP000050920">
    <property type="component" value="Unassembled WGS sequence"/>
</dbReference>
<dbReference type="AlphaFoldDB" id="A0A0R2NKZ4"/>
<protein>
    <submittedName>
        <fullName evidence="1">Uncharacterized protein</fullName>
    </submittedName>
</protein>